<evidence type="ECO:0008006" key="3">
    <source>
        <dbReference type="Google" id="ProtNLM"/>
    </source>
</evidence>
<evidence type="ECO:0000313" key="1">
    <source>
        <dbReference type="EMBL" id="SMO92585.1"/>
    </source>
</evidence>
<reference evidence="1 2" key="1">
    <citation type="submission" date="2017-05" db="EMBL/GenBank/DDBJ databases">
        <authorList>
            <person name="Varghese N."/>
            <person name="Submissions S."/>
        </authorList>
    </citation>
    <scope>NUCLEOTIDE SEQUENCE [LARGE SCALE GENOMIC DNA]</scope>
    <source>
        <strain evidence="1 2">DSM 46834</strain>
    </source>
</reference>
<dbReference type="AlphaFoldDB" id="A0A521F8N8"/>
<dbReference type="Proteomes" id="UP000317484">
    <property type="component" value="Unassembled WGS sequence"/>
</dbReference>
<name>A0A521F8N8_9ACTN</name>
<organism evidence="1 2">
    <name type="scientific">Geodermatophilus aquaeductus</name>
    <dbReference type="NCBI Taxonomy" id="1564161"/>
    <lineage>
        <taxon>Bacteria</taxon>
        <taxon>Bacillati</taxon>
        <taxon>Actinomycetota</taxon>
        <taxon>Actinomycetes</taxon>
        <taxon>Geodermatophilales</taxon>
        <taxon>Geodermatophilaceae</taxon>
        <taxon>Geodermatophilus</taxon>
    </lineage>
</organism>
<keyword evidence="2" id="KW-1185">Reference proteome</keyword>
<dbReference type="NCBIfam" id="NF047719">
    <property type="entry name" value="SCO6745_fam_HTH"/>
    <property type="match status" value="1"/>
</dbReference>
<dbReference type="Pfam" id="PF21863">
    <property type="entry name" value="HTH_67"/>
    <property type="match status" value="1"/>
</dbReference>
<sequence length="292" mass="30750">MTSAGTARRLWALAEPYHAVTYFSDESRAAAEAAGLTGFWSAYFAMRAAPLGPVGPEVVTATFVNFAPSFVARRVPAVWSAVTPEEALAARLAGVDATVRRVLGEWVTSAEAAEAAELARIAAEAVDLPGRPLAAANAAASEPDEPHLALWQALTTLREHRGDGHTVALVAREVSGIGAHVLVAAAGRVDREWLQKARGWDDDAWAAATDELAGRGWLDGSGPDDVELSAEGLAMVTAIEADTDRLALGPWRALGDPRCDRLAELLVPVRRAVVTAGLFPDRNPIGVPPDVT</sequence>
<dbReference type="RefSeq" id="WP_142459789.1">
    <property type="nucleotide sequence ID" value="NZ_FXTJ01000007.1"/>
</dbReference>
<accession>A0A521F8N8</accession>
<dbReference type="EMBL" id="FXTJ01000007">
    <property type="protein sequence ID" value="SMO92585.1"/>
    <property type="molecule type" value="Genomic_DNA"/>
</dbReference>
<dbReference type="InterPro" id="IPR054058">
    <property type="entry name" value="HTH_67"/>
</dbReference>
<gene>
    <name evidence="1" type="ORF">SAMN06273567_107204</name>
</gene>
<protein>
    <recommendedName>
        <fullName evidence="3">SalK</fullName>
    </recommendedName>
</protein>
<proteinExistence type="predicted"/>
<evidence type="ECO:0000313" key="2">
    <source>
        <dbReference type="Proteomes" id="UP000317484"/>
    </source>
</evidence>